<evidence type="ECO:0000313" key="2">
    <source>
        <dbReference type="Proteomes" id="UP001526147"/>
    </source>
</evidence>
<evidence type="ECO:0000313" key="1">
    <source>
        <dbReference type="EMBL" id="MCV9887407.1"/>
    </source>
</evidence>
<proteinExistence type="predicted"/>
<sequence>MTTIEKARRIKEITNEMIRHYVKDNKGIKESEQERAVELLASAIQDFSEIYLNKNADDDEILKGILAKVKIASNIIDEVKKPKVVIKRI</sequence>
<name>A0ABT3DK23_9BACI</name>
<comment type="caution">
    <text evidence="1">The sequence shown here is derived from an EMBL/GenBank/DDBJ whole genome shotgun (WGS) entry which is preliminary data.</text>
</comment>
<protein>
    <submittedName>
        <fullName evidence="1">Uncharacterized protein</fullName>
    </submittedName>
</protein>
<organism evidence="1 2">
    <name type="scientific">Metabacillus halosaccharovorans</name>
    <dbReference type="NCBI Taxonomy" id="930124"/>
    <lineage>
        <taxon>Bacteria</taxon>
        <taxon>Bacillati</taxon>
        <taxon>Bacillota</taxon>
        <taxon>Bacilli</taxon>
        <taxon>Bacillales</taxon>
        <taxon>Bacillaceae</taxon>
        <taxon>Metabacillus</taxon>
    </lineage>
</organism>
<dbReference type="EMBL" id="JAOYEY010000047">
    <property type="protein sequence ID" value="MCV9887407.1"/>
    <property type="molecule type" value="Genomic_DNA"/>
</dbReference>
<dbReference type="Proteomes" id="UP001526147">
    <property type="component" value="Unassembled WGS sequence"/>
</dbReference>
<accession>A0ABT3DK23</accession>
<keyword evidence="2" id="KW-1185">Reference proteome</keyword>
<reference evidence="1 2" key="1">
    <citation type="submission" date="2022-10" db="EMBL/GenBank/DDBJ databases">
        <title>Draft genome assembly of moderately radiation resistant bacterium Metabacillus halosaccharovorans.</title>
        <authorList>
            <person name="Pal S."/>
            <person name="Gopinathan A."/>
        </authorList>
    </citation>
    <scope>NUCLEOTIDE SEQUENCE [LARGE SCALE GENOMIC DNA]</scope>
    <source>
        <strain evidence="1 2">VITHBRA001</strain>
    </source>
</reference>
<gene>
    <name evidence="1" type="ORF">OIH86_17355</name>
</gene>
<dbReference type="RefSeq" id="WP_078434554.1">
    <property type="nucleotide sequence ID" value="NZ_JAOYEY010000047.1"/>
</dbReference>